<evidence type="ECO:0000259" key="2">
    <source>
        <dbReference type="Pfam" id="PF08241"/>
    </source>
</evidence>
<dbReference type="SUPFAM" id="SSF53335">
    <property type="entry name" value="S-adenosyl-L-methionine-dependent methyltransferases"/>
    <property type="match status" value="1"/>
</dbReference>
<dbReference type="AlphaFoldDB" id="A0A5R9F5Q0"/>
<evidence type="ECO:0000313" key="3">
    <source>
        <dbReference type="EMBL" id="TLS36958.1"/>
    </source>
</evidence>
<dbReference type="PANTHER" id="PTHR44068:SF1">
    <property type="entry name" value="HYPOTHETICAL LOC100005854"/>
    <property type="match status" value="1"/>
</dbReference>
<dbReference type="GO" id="GO:0016126">
    <property type="term" value="P:sterol biosynthetic process"/>
    <property type="evidence" value="ECO:0007669"/>
    <property type="project" value="TreeGrafter"/>
</dbReference>
<gene>
    <name evidence="3" type="ORF">FCL54_13460</name>
</gene>
<sequence length="206" mass="23530">MLLKKFRDIIDSQYRMPSGLLGWYIGEKMNRQHKTETNWTINLLNLQENEDILDIGCGAGYAIKLLLDESPTHRVTGIDLSKTLINSAKRRNYKKITNKRASFVLGNVNNLPFKDRQFSRVFSIHSIYFWGDLQGSINEIHRVLKPTSSLCITLCDGKNGVSWEGITKMIHSQLLPLLEEAGFKNVRIIRGPLSRKYHTLAVTGEL</sequence>
<keyword evidence="3" id="KW-0489">Methyltransferase</keyword>
<dbReference type="OrthoDB" id="43862at2"/>
<dbReference type="InterPro" id="IPR013216">
    <property type="entry name" value="Methyltransf_11"/>
</dbReference>
<dbReference type="GO" id="GO:0003838">
    <property type="term" value="F:sterol 24-C-methyltransferase activity"/>
    <property type="evidence" value="ECO:0007669"/>
    <property type="project" value="TreeGrafter"/>
</dbReference>
<dbReference type="InterPro" id="IPR029063">
    <property type="entry name" value="SAM-dependent_MTases_sf"/>
</dbReference>
<reference evidence="3 4" key="1">
    <citation type="submission" date="2019-04" db="EMBL/GenBank/DDBJ databases">
        <title>Bacillus caeni sp. nov., a bacterium isolated from mangrove sediment.</title>
        <authorList>
            <person name="Huang H."/>
            <person name="Mo K."/>
            <person name="Hu Y."/>
        </authorList>
    </citation>
    <scope>NUCLEOTIDE SEQUENCE [LARGE SCALE GENOMIC DNA]</scope>
    <source>
        <strain evidence="3 4">HB172195</strain>
    </source>
</reference>
<dbReference type="InterPro" id="IPR050447">
    <property type="entry name" value="Erg6_SMT_methyltransf"/>
</dbReference>
<dbReference type="GO" id="GO:0032259">
    <property type="term" value="P:methylation"/>
    <property type="evidence" value="ECO:0007669"/>
    <property type="project" value="UniProtKB-KW"/>
</dbReference>
<proteinExistence type="predicted"/>
<feature type="domain" description="Methyltransferase type 11" evidence="2">
    <location>
        <begin position="53"/>
        <end position="151"/>
    </location>
</feature>
<dbReference type="RefSeq" id="WP_138127155.1">
    <property type="nucleotide sequence ID" value="NZ_SWLG01000008.1"/>
</dbReference>
<dbReference type="Pfam" id="PF08241">
    <property type="entry name" value="Methyltransf_11"/>
    <property type="match status" value="1"/>
</dbReference>
<keyword evidence="1 3" id="KW-0808">Transferase</keyword>
<dbReference type="Proteomes" id="UP000308230">
    <property type="component" value="Unassembled WGS sequence"/>
</dbReference>
<evidence type="ECO:0000313" key="4">
    <source>
        <dbReference type="Proteomes" id="UP000308230"/>
    </source>
</evidence>
<dbReference type="EMBL" id="SWLG01000008">
    <property type="protein sequence ID" value="TLS36958.1"/>
    <property type="molecule type" value="Genomic_DNA"/>
</dbReference>
<dbReference type="Gene3D" id="3.40.50.150">
    <property type="entry name" value="Vaccinia Virus protein VP39"/>
    <property type="match status" value="1"/>
</dbReference>
<accession>A0A5R9F5Q0</accession>
<dbReference type="CDD" id="cd02440">
    <property type="entry name" value="AdoMet_MTases"/>
    <property type="match status" value="1"/>
</dbReference>
<evidence type="ECO:0000256" key="1">
    <source>
        <dbReference type="ARBA" id="ARBA00022679"/>
    </source>
</evidence>
<organism evidence="3 4">
    <name type="scientific">Exobacillus caeni</name>
    <dbReference type="NCBI Taxonomy" id="2574798"/>
    <lineage>
        <taxon>Bacteria</taxon>
        <taxon>Bacillati</taxon>
        <taxon>Bacillota</taxon>
        <taxon>Bacilli</taxon>
        <taxon>Bacillales</taxon>
        <taxon>Guptibacillaceae</taxon>
        <taxon>Exobacillus</taxon>
    </lineage>
</organism>
<dbReference type="PANTHER" id="PTHR44068">
    <property type="entry name" value="ZGC:194242"/>
    <property type="match status" value="1"/>
</dbReference>
<name>A0A5R9F5Q0_9BACL</name>
<comment type="caution">
    <text evidence="3">The sequence shown here is derived from an EMBL/GenBank/DDBJ whole genome shotgun (WGS) entry which is preliminary data.</text>
</comment>
<protein>
    <submittedName>
        <fullName evidence="3">Class I SAM-dependent methyltransferase</fullName>
    </submittedName>
</protein>
<keyword evidence="4" id="KW-1185">Reference proteome</keyword>